<evidence type="ECO:0000256" key="1">
    <source>
        <dbReference type="ARBA" id="ARBA00001623"/>
    </source>
</evidence>
<dbReference type="InterPro" id="IPR017782">
    <property type="entry name" value="Hydroxyacylglutathione_Hdrlase"/>
</dbReference>
<comment type="catalytic activity">
    <reaction evidence="1">
        <text>an S-(2-hydroxyacyl)glutathione + H2O = a 2-hydroxy carboxylate + glutathione + H(+)</text>
        <dbReference type="Rhea" id="RHEA:21864"/>
        <dbReference type="ChEBI" id="CHEBI:15377"/>
        <dbReference type="ChEBI" id="CHEBI:15378"/>
        <dbReference type="ChEBI" id="CHEBI:57925"/>
        <dbReference type="ChEBI" id="CHEBI:58896"/>
        <dbReference type="ChEBI" id="CHEBI:71261"/>
        <dbReference type="EC" id="3.1.2.6"/>
    </reaction>
</comment>
<name>A0AB34FHD4_9HYPO</name>
<evidence type="ECO:0000256" key="5">
    <source>
        <dbReference type="ARBA" id="ARBA00011917"/>
    </source>
</evidence>
<reference evidence="12" key="1">
    <citation type="submission" date="2023-01" db="EMBL/GenBank/DDBJ databases">
        <title>The growth and conidiation of Purpureocillium lavendulum are regulated by nitrogen source and histone H3K14 acetylation.</title>
        <authorList>
            <person name="Tang P."/>
            <person name="Han J."/>
            <person name="Zhang C."/>
            <person name="Tang P."/>
            <person name="Qi F."/>
            <person name="Zhang K."/>
            <person name="Liang L."/>
        </authorList>
    </citation>
    <scope>NUCLEOTIDE SEQUENCE</scope>
    <source>
        <strain evidence="12">YMF1.00683</strain>
    </source>
</reference>
<comment type="caution">
    <text evidence="12">The sequence shown here is derived from an EMBL/GenBank/DDBJ whole genome shotgun (WGS) entry which is preliminary data.</text>
</comment>
<gene>
    <name evidence="12" type="primary">gloB</name>
    <name evidence="12" type="ORF">O9K51_09187</name>
</gene>
<evidence type="ECO:0000256" key="7">
    <source>
        <dbReference type="ARBA" id="ARBA00022801"/>
    </source>
</evidence>
<evidence type="ECO:0000256" key="2">
    <source>
        <dbReference type="ARBA" id="ARBA00001947"/>
    </source>
</evidence>
<keyword evidence="6" id="KW-0479">Metal-binding</keyword>
<dbReference type="HAMAP" id="MF_01374">
    <property type="entry name" value="Glyoxalase_2"/>
    <property type="match status" value="1"/>
</dbReference>
<comment type="pathway">
    <text evidence="3">Secondary metabolite metabolism; methylglyoxal degradation; (R)-lactate from methylglyoxal: step 2/2.</text>
</comment>
<dbReference type="SMART" id="SM00849">
    <property type="entry name" value="Lactamase_B"/>
    <property type="match status" value="1"/>
</dbReference>
<dbReference type="Gene3D" id="3.60.15.10">
    <property type="entry name" value="Ribonuclease Z/Hydroxyacylglutathione hydrolase-like"/>
    <property type="match status" value="1"/>
</dbReference>
<dbReference type="EC" id="3.1.2.6" evidence="5"/>
<dbReference type="GO" id="GO:0004519">
    <property type="term" value="F:endonuclease activity"/>
    <property type="evidence" value="ECO:0007669"/>
    <property type="project" value="InterPro"/>
</dbReference>
<dbReference type="GO" id="GO:0004416">
    <property type="term" value="F:hydroxyacylglutathione hydrolase activity"/>
    <property type="evidence" value="ECO:0007669"/>
    <property type="project" value="UniProtKB-EC"/>
</dbReference>
<dbReference type="Pfam" id="PF04031">
    <property type="entry name" value="Las1"/>
    <property type="match status" value="1"/>
</dbReference>
<protein>
    <recommendedName>
        <fullName evidence="5">hydroxyacylglutathione hydrolase</fullName>
        <ecNumber evidence="5">3.1.2.6</ecNumber>
    </recommendedName>
    <alternativeName>
        <fullName evidence="9">Glyoxalase II</fullName>
    </alternativeName>
</protein>
<dbReference type="PANTHER" id="PTHR11935">
    <property type="entry name" value="BETA LACTAMASE DOMAIN"/>
    <property type="match status" value="1"/>
</dbReference>
<dbReference type="CDD" id="cd07723">
    <property type="entry name" value="hydroxyacylglutathione_hydrolase_MBL-fold"/>
    <property type="match status" value="1"/>
</dbReference>
<dbReference type="PANTHER" id="PTHR11935:SF94">
    <property type="entry name" value="TENZING NORGAY, ISOFORM C"/>
    <property type="match status" value="1"/>
</dbReference>
<evidence type="ECO:0000256" key="4">
    <source>
        <dbReference type="ARBA" id="ARBA00006759"/>
    </source>
</evidence>
<dbReference type="InterPro" id="IPR032282">
    <property type="entry name" value="HAGH_C"/>
</dbReference>
<evidence type="ECO:0000259" key="11">
    <source>
        <dbReference type="SMART" id="SM00849"/>
    </source>
</evidence>
<dbReference type="Pfam" id="PF16123">
    <property type="entry name" value="HAGH_C"/>
    <property type="match status" value="1"/>
</dbReference>
<proteinExistence type="inferred from homology"/>
<evidence type="ECO:0000313" key="12">
    <source>
        <dbReference type="EMBL" id="KAJ6438593.1"/>
    </source>
</evidence>
<dbReference type="GO" id="GO:0006364">
    <property type="term" value="P:rRNA processing"/>
    <property type="evidence" value="ECO:0007669"/>
    <property type="project" value="InterPro"/>
</dbReference>
<dbReference type="InterPro" id="IPR007174">
    <property type="entry name" value="Las1"/>
</dbReference>
<evidence type="ECO:0000256" key="3">
    <source>
        <dbReference type="ARBA" id="ARBA00004963"/>
    </source>
</evidence>
<dbReference type="Pfam" id="PF00753">
    <property type="entry name" value="Lactamase_B"/>
    <property type="match status" value="2"/>
</dbReference>
<dbReference type="InterPro" id="IPR001279">
    <property type="entry name" value="Metallo-B-lactamas"/>
</dbReference>
<accession>A0AB34FHD4</accession>
<keyword evidence="13" id="KW-1185">Reference proteome</keyword>
<keyword evidence="8" id="KW-0862">Zinc</keyword>
<dbReference type="Proteomes" id="UP001163105">
    <property type="component" value="Unassembled WGS sequence"/>
</dbReference>
<evidence type="ECO:0000256" key="6">
    <source>
        <dbReference type="ARBA" id="ARBA00022723"/>
    </source>
</evidence>
<dbReference type="InterPro" id="IPR036866">
    <property type="entry name" value="RibonucZ/Hydroxyglut_hydro"/>
</dbReference>
<evidence type="ECO:0000256" key="9">
    <source>
        <dbReference type="ARBA" id="ARBA00031044"/>
    </source>
</evidence>
<organism evidence="12 13">
    <name type="scientific">Purpureocillium lavendulum</name>
    <dbReference type="NCBI Taxonomy" id="1247861"/>
    <lineage>
        <taxon>Eukaryota</taxon>
        <taxon>Fungi</taxon>
        <taxon>Dikarya</taxon>
        <taxon>Ascomycota</taxon>
        <taxon>Pezizomycotina</taxon>
        <taxon>Sordariomycetes</taxon>
        <taxon>Hypocreomycetidae</taxon>
        <taxon>Hypocreales</taxon>
        <taxon>Ophiocordycipitaceae</taxon>
        <taxon>Purpureocillium</taxon>
    </lineage>
</organism>
<comment type="similarity">
    <text evidence="4">Belongs to the metallo-beta-lactamase superfamily. Glyoxalase II family.</text>
</comment>
<dbReference type="SUPFAM" id="SSF56281">
    <property type="entry name" value="Metallo-hydrolase/oxidoreductase"/>
    <property type="match status" value="1"/>
</dbReference>
<feature type="compositionally biased region" description="Acidic residues" evidence="10">
    <location>
        <begin position="260"/>
        <end position="284"/>
    </location>
</feature>
<evidence type="ECO:0000313" key="13">
    <source>
        <dbReference type="Proteomes" id="UP001163105"/>
    </source>
</evidence>
<dbReference type="GO" id="GO:0019243">
    <property type="term" value="P:methylglyoxal catabolic process to D-lactate via S-lactoyl-glutathione"/>
    <property type="evidence" value="ECO:0007669"/>
    <property type="project" value="InterPro"/>
</dbReference>
<dbReference type="InterPro" id="IPR035680">
    <property type="entry name" value="Clx_II_MBL"/>
</dbReference>
<sequence>MVQYVFNPWRDQEELLLVRRQFYGDEAQRESLTKARREEQKRAVARVSMWLTRQNCPHMVESTMLFTAALLQDRQAVEVEGASGWAILVAQLTYASAFSRFVTGLLDSHQDKQSKQSMYAIAKKIGLPASFVELRHQSTHEGLPALAQLRSMANKALAWIWDYFWKNLADPCRDAILGYLRGAGGGGDGDEEARTAKTIQELGKWDVERVLSTIADLQRTLPGNQVYVRCLKLSKEMSLAQGRKKAADEGNRTSNAEGTAADEDAGTAEGEATAEDDNVDDYDDGEGWSKYKGPWKPKPIGMLAVATRKMHIQSIPMWVGSSNNYAYLVVDDKSKDAVIIDPANPPEVAPVLKDAIQAGKINLTAIVNTHHHWDHAGGNKKLLAELDTPKLDIIGGKDCEGVTRTPKHGETFKLGDIAVKAVHTPCHTQDSICFFMEDATGKAVFTGDTLFISGCGKFFEGSAAEMHEALNKRLGALPDDTVVYPGHEYTKSNVKFALSVDQGDAVKKLHDFAENNKETTGKFTIGDEKKHNLFMRVEQLGLVCAEPALQDPQMQKATGASDPVDVMGKLREMKNNFK</sequence>
<dbReference type="GO" id="GO:0046872">
    <property type="term" value="F:metal ion binding"/>
    <property type="evidence" value="ECO:0007669"/>
    <property type="project" value="UniProtKB-KW"/>
</dbReference>
<evidence type="ECO:0000256" key="8">
    <source>
        <dbReference type="ARBA" id="ARBA00022833"/>
    </source>
</evidence>
<comment type="cofactor">
    <cofactor evidence="2">
        <name>Zn(2+)</name>
        <dbReference type="ChEBI" id="CHEBI:29105"/>
    </cofactor>
</comment>
<dbReference type="AlphaFoldDB" id="A0AB34FHD4"/>
<feature type="domain" description="Metallo-beta-lactamase" evidence="11">
    <location>
        <begin position="323"/>
        <end position="487"/>
    </location>
</feature>
<keyword evidence="7" id="KW-0378">Hydrolase</keyword>
<evidence type="ECO:0000256" key="10">
    <source>
        <dbReference type="SAM" id="MobiDB-lite"/>
    </source>
</evidence>
<dbReference type="EMBL" id="JAQHRD010000008">
    <property type="protein sequence ID" value="KAJ6438593.1"/>
    <property type="molecule type" value="Genomic_DNA"/>
</dbReference>
<dbReference type="GO" id="GO:0090730">
    <property type="term" value="C:Las1 complex"/>
    <property type="evidence" value="ECO:0007669"/>
    <property type="project" value="InterPro"/>
</dbReference>
<feature type="region of interest" description="Disordered" evidence="10">
    <location>
        <begin position="242"/>
        <end position="284"/>
    </location>
</feature>